<reference evidence="2 3" key="1">
    <citation type="submission" date="2019-03" db="EMBL/GenBank/DDBJ databases">
        <title>First draft genome of Liparis tanakae, snailfish: a comprehensive survey of snailfish specific genes.</title>
        <authorList>
            <person name="Kim W."/>
            <person name="Song I."/>
            <person name="Jeong J.-H."/>
            <person name="Kim D."/>
            <person name="Kim S."/>
            <person name="Ryu S."/>
            <person name="Song J.Y."/>
            <person name="Lee S.K."/>
        </authorList>
    </citation>
    <scope>NUCLEOTIDE SEQUENCE [LARGE SCALE GENOMIC DNA]</scope>
    <source>
        <tissue evidence="2">Muscle</tissue>
    </source>
</reference>
<keyword evidence="3" id="KW-1185">Reference proteome</keyword>
<organism evidence="2 3">
    <name type="scientific">Liparis tanakae</name>
    <name type="common">Tanaka's snailfish</name>
    <dbReference type="NCBI Taxonomy" id="230148"/>
    <lineage>
        <taxon>Eukaryota</taxon>
        <taxon>Metazoa</taxon>
        <taxon>Chordata</taxon>
        <taxon>Craniata</taxon>
        <taxon>Vertebrata</taxon>
        <taxon>Euteleostomi</taxon>
        <taxon>Actinopterygii</taxon>
        <taxon>Neopterygii</taxon>
        <taxon>Teleostei</taxon>
        <taxon>Neoteleostei</taxon>
        <taxon>Acanthomorphata</taxon>
        <taxon>Eupercaria</taxon>
        <taxon>Perciformes</taxon>
        <taxon>Cottioidei</taxon>
        <taxon>Cottales</taxon>
        <taxon>Liparidae</taxon>
        <taxon>Liparis</taxon>
    </lineage>
</organism>
<evidence type="ECO:0000256" key="1">
    <source>
        <dbReference type="SAM" id="MobiDB-lite"/>
    </source>
</evidence>
<comment type="caution">
    <text evidence="2">The sequence shown here is derived from an EMBL/GenBank/DDBJ whole genome shotgun (WGS) entry which is preliminary data.</text>
</comment>
<dbReference type="Proteomes" id="UP000314294">
    <property type="component" value="Unassembled WGS sequence"/>
</dbReference>
<feature type="compositionally biased region" description="Basic and acidic residues" evidence="1">
    <location>
        <begin position="64"/>
        <end position="76"/>
    </location>
</feature>
<dbReference type="AlphaFoldDB" id="A0A4Z2HJA4"/>
<name>A0A4Z2HJA4_9TELE</name>
<proteinExistence type="predicted"/>
<sequence length="152" mass="17124">MDVFTKSKPSMGAKVENCAPDIGCRRRTRARCWTEANGQGFMDVAVRVDVGGHGSIQRQAAGRGRQEEQEQSEKDFSYQFRQKKHRREKTDGAERHQQEDLISSHDDAVDGCSDIRDRRRWSGRSEGSVVTFPYPVHDVQLTAKSLDGAADL</sequence>
<gene>
    <name evidence="2" type="ORF">EYF80_024179</name>
</gene>
<evidence type="ECO:0000313" key="2">
    <source>
        <dbReference type="EMBL" id="TNN65650.1"/>
    </source>
</evidence>
<feature type="region of interest" description="Disordered" evidence="1">
    <location>
        <begin position="55"/>
        <end position="109"/>
    </location>
</feature>
<accession>A0A4Z2HJA4</accession>
<protein>
    <submittedName>
        <fullName evidence="2">Uncharacterized protein</fullName>
    </submittedName>
</protein>
<evidence type="ECO:0000313" key="3">
    <source>
        <dbReference type="Proteomes" id="UP000314294"/>
    </source>
</evidence>
<feature type="compositionally biased region" description="Basic and acidic residues" evidence="1">
    <location>
        <begin position="88"/>
        <end position="109"/>
    </location>
</feature>
<dbReference type="EMBL" id="SRLO01000232">
    <property type="protein sequence ID" value="TNN65650.1"/>
    <property type="molecule type" value="Genomic_DNA"/>
</dbReference>